<evidence type="ECO:0000313" key="2">
    <source>
        <dbReference type="Proteomes" id="UP000244649"/>
    </source>
</evidence>
<comment type="caution">
    <text evidence="1">The sequence shown here is derived from an EMBL/GenBank/DDBJ whole genome shotgun (WGS) entry which is preliminary data.</text>
</comment>
<dbReference type="EMBL" id="QDFT01000027">
    <property type="protein sequence ID" value="PVE69313.1"/>
    <property type="molecule type" value="Genomic_DNA"/>
</dbReference>
<accession>A0A2T7WCK8</accession>
<dbReference type="RefSeq" id="WP_116537940.1">
    <property type="nucleotide sequence ID" value="NZ_JAQDQE010000001.1"/>
</dbReference>
<dbReference type="AlphaFoldDB" id="A0A2T7WCK8"/>
<evidence type="ECO:0000313" key="1">
    <source>
        <dbReference type="EMBL" id="PVE69313.1"/>
    </source>
</evidence>
<gene>
    <name evidence="1" type="ORF">DC432_11070</name>
</gene>
<proteinExistence type="predicted"/>
<dbReference type="Proteomes" id="UP000244649">
    <property type="component" value="Unassembled WGS sequence"/>
</dbReference>
<protein>
    <submittedName>
        <fullName evidence="1">Uncharacterized protein</fullName>
    </submittedName>
</protein>
<name>A0A2T7WCK8_MICTE</name>
<sequence>MTPAIRASVERPEWRVMTPDRHGALAPAPDAPAESVDLRERQRAWIRLAKARLAAFVRSSAGEVDQATREAESALRAAVSSGTGIETLSAELEVSPRALRAIVDGSVPLRSLHPDDSLRPA</sequence>
<organism evidence="1 2">
    <name type="scientific">Microbacterium testaceum</name>
    <name type="common">Aureobacterium testaceum</name>
    <name type="synonym">Brevibacterium testaceum</name>
    <dbReference type="NCBI Taxonomy" id="2033"/>
    <lineage>
        <taxon>Bacteria</taxon>
        <taxon>Bacillati</taxon>
        <taxon>Actinomycetota</taxon>
        <taxon>Actinomycetes</taxon>
        <taxon>Micrococcales</taxon>
        <taxon>Microbacteriaceae</taxon>
        <taxon>Microbacterium</taxon>
    </lineage>
</organism>
<reference evidence="1 2" key="1">
    <citation type="submission" date="2018-04" db="EMBL/GenBank/DDBJ databases">
        <authorList>
            <person name="Go L.Y."/>
            <person name="Mitchell J.A."/>
        </authorList>
    </citation>
    <scope>NUCLEOTIDE SEQUENCE [LARGE SCALE GENOMIC DNA]</scope>
    <source>
        <strain evidence="1 2">TPD7010</strain>
    </source>
</reference>